<dbReference type="CDD" id="cd22191">
    <property type="entry name" value="DPBB_RlpA_EXP_N-like"/>
    <property type="match status" value="1"/>
</dbReference>
<gene>
    <name evidence="6" type="ORF">QCA50_007043</name>
</gene>
<comment type="caution">
    <text evidence="6">The sequence shown here is derived from an EMBL/GenBank/DDBJ whole genome shotgun (WGS) entry which is preliminary data.</text>
</comment>
<accession>A0AAW0GML5</accession>
<dbReference type="PANTHER" id="PTHR31836">
    <property type="match status" value="1"/>
</dbReference>
<proteinExistence type="inferred from homology"/>
<feature type="chain" id="PRO_5043586795" description="RlpA-like double-psi beta-barrel-protein domain-containing protein-containing protein" evidence="5">
    <location>
        <begin position="21"/>
        <end position="131"/>
    </location>
</feature>
<evidence type="ECO:0000313" key="7">
    <source>
        <dbReference type="Proteomes" id="UP001385951"/>
    </source>
</evidence>
<dbReference type="SUPFAM" id="SSF50685">
    <property type="entry name" value="Barwin-like endoglucanases"/>
    <property type="match status" value="1"/>
</dbReference>
<feature type="signal peptide" evidence="5">
    <location>
        <begin position="1"/>
        <end position="20"/>
    </location>
</feature>
<dbReference type="Pfam" id="PF24300">
    <property type="entry name" value="KWL1"/>
    <property type="match status" value="1"/>
</dbReference>
<dbReference type="PANTHER" id="PTHR31836:SF25">
    <property type="entry name" value="RLPA-LIKE PROTEIN DOUBLE-PSI BETA-BARREL DOMAIN-CONTAINING PROTEIN"/>
    <property type="match status" value="1"/>
</dbReference>
<dbReference type="EMBL" id="JASBNA010000007">
    <property type="protein sequence ID" value="KAK7690385.1"/>
    <property type="molecule type" value="Genomic_DNA"/>
</dbReference>
<comment type="similarity">
    <text evidence="2">Belongs to the kiwellin family.</text>
</comment>
<evidence type="ECO:0008006" key="8">
    <source>
        <dbReference type="Google" id="ProtNLM"/>
    </source>
</evidence>
<dbReference type="AlphaFoldDB" id="A0AAW0GML5"/>
<dbReference type="Gene3D" id="2.40.40.10">
    <property type="entry name" value="RlpA-like domain"/>
    <property type="match status" value="1"/>
</dbReference>
<reference evidence="6 7" key="1">
    <citation type="submission" date="2022-09" db="EMBL/GenBank/DDBJ databases">
        <authorList>
            <person name="Palmer J.M."/>
        </authorList>
    </citation>
    <scope>NUCLEOTIDE SEQUENCE [LARGE SCALE GENOMIC DNA]</scope>
    <source>
        <strain evidence="6 7">DSM 7382</strain>
    </source>
</reference>
<evidence type="ECO:0000256" key="5">
    <source>
        <dbReference type="SAM" id="SignalP"/>
    </source>
</evidence>
<sequence>MARFAAVFIALASVLSLATATPIANNATLDKRASTHTGRGTWFNVGLGACGYTDEDSDSIVALSTNIYDSGSHCNKWLTIKNKANGKTAKGQVRDACPGCSSNDIDMSPTLFKKLGSLDTGVLTVEWSYTS</sequence>
<evidence type="ECO:0000313" key="6">
    <source>
        <dbReference type="EMBL" id="KAK7690385.1"/>
    </source>
</evidence>
<dbReference type="InterPro" id="IPR051477">
    <property type="entry name" value="Expansin_CellWall"/>
</dbReference>
<evidence type="ECO:0000256" key="2">
    <source>
        <dbReference type="ARBA" id="ARBA00005592"/>
    </source>
</evidence>
<keyword evidence="7" id="KW-1185">Reference proteome</keyword>
<dbReference type="InterPro" id="IPR039271">
    <property type="entry name" value="Kiwellin-like"/>
</dbReference>
<protein>
    <recommendedName>
        <fullName evidence="8">RlpA-like double-psi beta-barrel-protein domain-containing protein-containing protein</fullName>
    </recommendedName>
</protein>
<organism evidence="6 7">
    <name type="scientific">Cerrena zonata</name>
    <dbReference type="NCBI Taxonomy" id="2478898"/>
    <lineage>
        <taxon>Eukaryota</taxon>
        <taxon>Fungi</taxon>
        <taxon>Dikarya</taxon>
        <taxon>Basidiomycota</taxon>
        <taxon>Agaricomycotina</taxon>
        <taxon>Agaricomycetes</taxon>
        <taxon>Polyporales</taxon>
        <taxon>Cerrenaceae</taxon>
        <taxon>Cerrena</taxon>
    </lineage>
</organism>
<dbReference type="GO" id="GO:0005576">
    <property type="term" value="C:extracellular region"/>
    <property type="evidence" value="ECO:0007669"/>
    <property type="project" value="UniProtKB-SubCell"/>
</dbReference>
<keyword evidence="3" id="KW-0964">Secreted</keyword>
<dbReference type="Proteomes" id="UP001385951">
    <property type="component" value="Unassembled WGS sequence"/>
</dbReference>
<name>A0AAW0GML5_9APHY</name>
<evidence type="ECO:0000256" key="3">
    <source>
        <dbReference type="ARBA" id="ARBA00022525"/>
    </source>
</evidence>
<comment type="subcellular location">
    <subcellularLocation>
        <location evidence="1">Secreted</location>
    </subcellularLocation>
</comment>
<evidence type="ECO:0000256" key="1">
    <source>
        <dbReference type="ARBA" id="ARBA00004613"/>
    </source>
</evidence>
<dbReference type="InterPro" id="IPR036908">
    <property type="entry name" value="RlpA-like_sf"/>
</dbReference>
<keyword evidence="4 5" id="KW-0732">Signal</keyword>
<evidence type="ECO:0000256" key="4">
    <source>
        <dbReference type="ARBA" id="ARBA00022729"/>
    </source>
</evidence>